<dbReference type="PATRIC" id="fig|1076.23.peg.356"/>
<accession>A0A0D7DYD8</accession>
<dbReference type="RefSeq" id="WP_044419272.1">
    <property type="nucleotide sequence ID" value="NZ_JXXE01000906.1"/>
</dbReference>
<sequence length="305" mass="32857">MAFKNFKLETDSDGIALVTWDLPGRSMNVLDTATIEELGAIVEATTADAAVKGVVITSAKEAFCAGADLSMLEAMNKQFAQIRKEKGEEAAQQMLFDESRKLSQILRRLETCGKPWVAAINGLALGGGFEVTLACHYRVAADNPKTKLGLPEIKVGLFPGGGGTQRLPRILQPADAMQMLLKGEQINLAKAKAQKIVDAIVPAAELIGAAKEWIKAGGKPVAPWDIKGFKLPGGAVFSKQGMMIFPAGNAIYRRETYDNYPAARAIMSCAYEGLQLPMDAALRVESRYFAHILQSKEAAAMIRSL</sequence>
<evidence type="ECO:0000313" key="3">
    <source>
        <dbReference type="Proteomes" id="UP000032515"/>
    </source>
</evidence>
<dbReference type="CDD" id="cd06558">
    <property type="entry name" value="crotonase-like"/>
    <property type="match status" value="1"/>
</dbReference>
<dbReference type="PROSITE" id="PS00166">
    <property type="entry name" value="ENOYL_COA_HYDRATASE"/>
    <property type="match status" value="1"/>
</dbReference>
<dbReference type="PANTHER" id="PTHR43612">
    <property type="entry name" value="TRIFUNCTIONAL ENZYME SUBUNIT ALPHA"/>
    <property type="match status" value="1"/>
</dbReference>
<dbReference type="InterPro" id="IPR029045">
    <property type="entry name" value="ClpP/crotonase-like_dom_sf"/>
</dbReference>
<gene>
    <name evidence="2" type="ORF">OO17_30010</name>
</gene>
<dbReference type="Gene3D" id="3.90.226.10">
    <property type="entry name" value="2-enoyl-CoA Hydratase, Chain A, domain 1"/>
    <property type="match status" value="1"/>
</dbReference>
<dbReference type="SUPFAM" id="SSF52096">
    <property type="entry name" value="ClpP/crotonase"/>
    <property type="match status" value="1"/>
</dbReference>
<comment type="caution">
    <text evidence="2">The sequence shown here is derived from an EMBL/GenBank/DDBJ whole genome shotgun (WGS) entry which is preliminary data.</text>
</comment>
<dbReference type="InterPro" id="IPR050136">
    <property type="entry name" value="FA_oxidation_alpha_subunit"/>
</dbReference>
<dbReference type="GO" id="GO:0016509">
    <property type="term" value="F:long-chain (3S)-3-hydroxyacyl-CoA dehydrogenase (NAD+) activity"/>
    <property type="evidence" value="ECO:0007669"/>
    <property type="project" value="TreeGrafter"/>
</dbReference>
<organism evidence="2 3">
    <name type="scientific">Rhodopseudomonas palustris</name>
    <dbReference type="NCBI Taxonomy" id="1076"/>
    <lineage>
        <taxon>Bacteria</taxon>
        <taxon>Pseudomonadati</taxon>
        <taxon>Pseudomonadota</taxon>
        <taxon>Alphaproteobacteria</taxon>
        <taxon>Hyphomicrobiales</taxon>
        <taxon>Nitrobacteraceae</taxon>
        <taxon>Rhodopseudomonas</taxon>
    </lineage>
</organism>
<proteinExistence type="inferred from homology"/>
<dbReference type="InterPro" id="IPR001753">
    <property type="entry name" value="Enoyl-CoA_hydra/iso"/>
</dbReference>
<evidence type="ECO:0000256" key="1">
    <source>
        <dbReference type="RuleBase" id="RU003707"/>
    </source>
</evidence>
<dbReference type="EMBL" id="JXXE01000906">
    <property type="protein sequence ID" value="KIZ32452.1"/>
    <property type="molecule type" value="Genomic_DNA"/>
</dbReference>
<dbReference type="AlphaFoldDB" id="A0A0D7DYD8"/>
<dbReference type="GO" id="GO:0006635">
    <property type="term" value="P:fatty acid beta-oxidation"/>
    <property type="evidence" value="ECO:0007669"/>
    <property type="project" value="TreeGrafter"/>
</dbReference>
<evidence type="ECO:0000313" key="2">
    <source>
        <dbReference type="EMBL" id="KIZ32452.1"/>
    </source>
</evidence>
<dbReference type="Pfam" id="PF00378">
    <property type="entry name" value="ECH_1"/>
    <property type="match status" value="1"/>
</dbReference>
<dbReference type="PANTHER" id="PTHR43612:SF3">
    <property type="entry name" value="TRIFUNCTIONAL ENZYME SUBUNIT ALPHA, MITOCHONDRIAL"/>
    <property type="match status" value="1"/>
</dbReference>
<reference evidence="2 3" key="1">
    <citation type="submission" date="2014-11" db="EMBL/GenBank/DDBJ databases">
        <title>Genomics and ecophysiology of heterotrophic nitrogen fixing bacteria isolated from estuarine surface water.</title>
        <authorList>
            <person name="Bentzon-Tilia M."/>
            <person name="Severin I."/>
            <person name="Hansen L.H."/>
            <person name="Riemann L."/>
        </authorList>
    </citation>
    <scope>NUCLEOTIDE SEQUENCE [LARGE SCALE GENOMIC DNA]</scope>
    <source>
        <strain evidence="2 3">BAL398</strain>
    </source>
</reference>
<name>A0A0D7DYD8_RHOPL</name>
<dbReference type="GO" id="GO:0004300">
    <property type="term" value="F:enoyl-CoA hydratase activity"/>
    <property type="evidence" value="ECO:0007669"/>
    <property type="project" value="TreeGrafter"/>
</dbReference>
<dbReference type="InterPro" id="IPR018376">
    <property type="entry name" value="Enoyl-CoA_hyd/isom_CS"/>
</dbReference>
<protein>
    <submittedName>
        <fullName evidence="2">3-hydroxyacyl-CoA dehydrogenase</fullName>
    </submittedName>
</protein>
<comment type="similarity">
    <text evidence="1">Belongs to the enoyl-CoA hydratase/isomerase family.</text>
</comment>
<feature type="non-terminal residue" evidence="2">
    <location>
        <position position="305"/>
    </location>
</feature>
<dbReference type="Proteomes" id="UP000032515">
    <property type="component" value="Unassembled WGS sequence"/>
</dbReference>